<reference evidence="1" key="1">
    <citation type="submission" date="2019-08" db="EMBL/GenBank/DDBJ databases">
        <title>The genome of the North American firefly Photinus pyralis.</title>
        <authorList>
            <consortium name="Photinus pyralis genome working group"/>
            <person name="Fallon T.R."/>
            <person name="Sander Lower S.E."/>
            <person name="Weng J.-K."/>
        </authorList>
    </citation>
    <scope>NUCLEOTIDE SEQUENCE</scope>
    <source>
        <strain evidence="1">TRF0915ILg1</strain>
        <tissue evidence="1">Whole body</tissue>
    </source>
</reference>
<organism evidence="1 2">
    <name type="scientific">Ignelater luminosus</name>
    <name type="common">Cucubano</name>
    <name type="synonym">Pyrophorus luminosus</name>
    <dbReference type="NCBI Taxonomy" id="2038154"/>
    <lineage>
        <taxon>Eukaryota</taxon>
        <taxon>Metazoa</taxon>
        <taxon>Ecdysozoa</taxon>
        <taxon>Arthropoda</taxon>
        <taxon>Hexapoda</taxon>
        <taxon>Insecta</taxon>
        <taxon>Pterygota</taxon>
        <taxon>Neoptera</taxon>
        <taxon>Endopterygota</taxon>
        <taxon>Coleoptera</taxon>
        <taxon>Polyphaga</taxon>
        <taxon>Elateriformia</taxon>
        <taxon>Elateroidea</taxon>
        <taxon>Elateridae</taxon>
        <taxon>Agrypninae</taxon>
        <taxon>Pyrophorini</taxon>
        <taxon>Ignelater</taxon>
    </lineage>
</organism>
<evidence type="ECO:0000313" key="2">
    <source>
        <dbReference type="Proteomes" id="UP000801492"/>
    </source>
</evidence>
<comment type="caution">
    <text evidence="1">The sequence shown here is derived from an EMBL/GenBank/DDBJ whole genome shotgun (WGS) entry which is preliminary data.</text>
</comment>
<keyword evidence="2" id="KW-1185">Reference proteome</keyword>
<name>A0A8K0C676_IGNLU</name>
<dbReference type="AlphaFoldDB" id="A0A8K0C676"/>
<sequence length="202" mass="23090">MKSDKSRPALGMKKTEFMQTSSFNFLENERTCNVIQRGGVRNYQADECDNAIHTGKQSSSITSLKNENVADKTATNLSRTYPSDPVYVTKDERQETSDGYAPKRYVTKCYFQPKQDPVSYSETVIVTLGSNKKHYFETVMYQTKLVPFRWSETMTTCTPFAGDVHQAHHKIFVNEPEFHYMSLEPQQIAASEEISTPKEISI</sequence>
<proteinExistence type="predicted"/>
<evidence type="ECO:0000313" key="1">
    <source>
        <dbReference type="EMBL" id="KAF2881228.1"/>
    </source>
</evidence>
<dbReference type="EMBL" id="VTPC01090842">
    <property type="protein sequence ID" value="KAF2881228.1"/>
    <property type="molecule type" value="Genomic_DNA"/>
</dbReference>
<gene>
    <name evidence="1" type="ORF">ILUMI_24952</name>
</gene>
<accession>A0A8K0C676</accession>
<dbReference type="Proteomes" id="UP000801492">
    <property type="component" value="Unassembled WGS sequence"/>
</dbReference>
<dbReference type="OrthoDB" id="6700442at2759"/>
<protein>
    <submittedName>
        <fullName evidence="1">Uncharacterized protein</fullName>
    </submittedName>
</protein>